<dbReference type="InterPro" id="IPR005843">
    <property type="entry name" value="A-D-PHexomutase_C"/>
</dbReference>
<organism evidence="19 20">
    <name type="scientific">Candidatus Gallimonas intestinavium</name>
    <dbReference type="NCBI Taxonomy" id="2838603"/>
    <lineage>
        <taxon>Bacteria</taxon>
        <taxon>Bacillati</taxon>
        <taxon>Bacillota</taxon>
        <taxon>Clostridia</taxon>
        <taxon>Candidatus Gallimonas</taxon>
    </lineage>
</organism>
<evidence type="ECO:0000256" key="9">
    <source>
        <dbReference type="ARBA" id="ARBA00022842"/>
    </source>
</evidence>
<evidence type="ECO:0000256" key="7">
    <source>
        <dbReference type="ARBA" id="ARBA00022553"/>
    </source>
</evidence>
<evidence type="ECO:0000259" key="15">
    <source>
        <dbReference type="Pfam" id="PF00408"/>
    </source>
</evidence>
<dbReference type="AlphaFoldDB" id="A0A9D2G5C0"/>
<evidence type="ECO:0000259" key="18">
    <source>
        <dbReference type="Pfam" id="PF02880"/>
    </source>
</evidence>
<evidence type="ECO:0000256" key="8">
    <source>
        <dbReference type="ARBA" id="ARBA00022723"/>
    </source>
</evidence>
<evidence type="ECO:0000313" key="19">
    <source>
        <dbReference type="EMBL" id="HIZ72581.1"/>
    </source>
</evidence>
<evidence type="ECO:0000256" key="10">
    <source>
        <dbReference type="ARBA" id="ARBA00023235"/>
    </source>
</evidence>
<evidence type="ECO:0000313" key="20">
    <source>
        <dbReference type="Proteomes" id="UP000824102"/>
    </source>
</evidence>
<reference evidence="19" key="1">
    <citation type="journal article" date="2021" name="PeerJ">
        <title>Extensive microbial diversity within the chicken gut microbiome revealed by metagenomics and culture.</title>
        <authorList>
            <person name="Gilroy R."/>
            <person name="Ravi A."/>
            <person name="Getino M."/>
            <person name="Pursley I."/>
            <person name="Horton D.L."/>
            <person name="Alikhan N.F."/>
            <person name="Baker D."/>
            <person name="Gharbi K."/>
            <person name="Hall N."/>
            <person name="Watson M."/>
            <person name="Adriaenssens E.M."/>
            <person name="Foster-Nyarko E."/>
            <person name="Jarju S."/>
            <person name="Secka A."/>
            <person name="Antonio M."/>
            <person name="Oren A."/>
            <person name="Chaudhuri R.R."/>
            <person name="La Ragione R."/>
            <person name="Hildebrand F."/>
            <person name="Pallen M.J."/>
        </authorList>
    </citation>
    <scope>NUCLEOTIDE SEQUENCE</scope>
    <source>
        <strain evidence="19">ChiW7-2402</strain>
    </source>
</reference>
<dbReference type="GO" id="GO:0004614">
    <property type="term" value="F:phosphoglucomutase activity"/>
    <property type="evidence" value="ECO:0007669"/>
    <property type="project" value="UniProtKB-EC"/>
</dbReference>
<evidence type="ECO:0000256" key="5">
    <source>
        <dbReference type="ARBA" id="ARBA00010231"/>
    </source>
</evidence>
<keyword evidence="10" id="KW-0413">Isomerase</keyword>
<dbReference type="InterPro" id="IPR016055">
    <property type="entry name" value="A-D-PHexomutase_a/b/a-I/II/III"/>
</dbReference>
<proteinExistence type="inferred from homology"/>
<dbReference type="InterPro" id="IPR016066">
    <property type="entry name" value="A-D-PHexomutase_CS"/>
</dbReference>
<keyword evidence="8 14" id="KW-0479">Metal-binding</keyword>
<comment type="similarity">
    <text evidence="5 14">Belongs to the phosphohexose mutase family.</text>
</comment>
<keyword evidence="9 14" id="KW-0460">Magnesium</keyword>
<sequence length="587" mass="64391">MKHYREEYERWLSSAVFDEDTKRELQALTDEKEIEDRFYRDLAFGTGGLRGVLGAGSNRMNAYTVGRASQGLAAFLRAEGMEGGVVIAYDSRRCSDVFARDTACILAANGIRAYLFESLRPTPVLSFAVRYFHAAAGVVITASHNPPEYNGYKVYFSDGCQIVPPYDKRIIDHVNAVSYEDVVRISEEEALSQGLLRMVGEEVDRAYLDAVKALVLSPEALEKQAGNLRIVYTPLNGTGNVLVRRVLKELGFHNVFVVPEQELPDGAFPTLKTPNPEDPAAFTLALALAKEKDADLVLATDPDADRLGVYVRERSGEYRRFTGNMSGILIAEYLLRRKEELGLLPKNRADGAIVTTIVSTDMAKALARAYGVTEIETLTGFKYIGEQIARFEAAKGQNNGKLDASKGAYEYLFGFEESYGCLTGSYARDKDAVSAAAVLAEAVCYYRSLGMTLCDAMDDLYARLGYFEEGQKSLAFPGADGAERMKDRMQALRDEPPAAIGQARVAAVRDYAVGVRRDLRTGEGSALSLPKSNVLYFELENGGWCCIRPSGTEPKMKVYFGARGTSPEDAKNTTEGIMRGVAALLQG</sequence>
<evidence type="ECO:0000259" key="16">
    <source>
        <dbReference type="Pfam" id="PF02878"/>
    </source>
</evidence>
<name>A0A9D2G5C0_9FIRM</name>
<dbReference type="Pfam" id="PF02880">
    <property type="entry name" value="PGM_PMM_III"/>
    <property type="match status" value="1"/>
</dbReference>
<dbReference type="Gene3D" id="3.30.310.50">
    <property type="entry name" value="Alpha-D-phosphohexomutase, C-terminal domain"/>
    <property type="match status" value="1"/>
</dbReference>
<dbReference type="InterPro" id="IPR005841">
    <property type="entry name" value="Alpha-D-phosphohexomutase_SF"/>
</dbReference>
<dbReference type="InterPro" id="IPR005846">
    <property type="entry name" value="A-D-PHexomutase_a/b/a-III"/>
</dbReference>
<dbReference type="PRINTS" id="PR00509">
    <property type="entry name" value="PGMPMM"/>
</dbReference>
<feature type="domain" description="Alpha-D-phosphohexomutase alpha/beta/alpha" evidence="16">
    <location>
        <begin position="43"/>
        <end position="177"/>
    </location>
</feature>
<dbReference type="Pfam" id="PF02878">
    <property type="entry name" value="PGM_PMM_I"/>
    <property type="match status" value="1"/>
</dbReference>
<dbReference type="InterPro" id="IPR005845">
    <property type="entry name" value="A-D-PHexomutase_a/b/a-II"/>
</dbReference>
<dbReference type="PANTHER" id="PTHR45745:SF1">
    <property type="entry name" value="PHOSPHOGLUCOMUTASE 2B-RELATED"/>
    <property type="match status" value="1"/>
</dbReference>
<dbReference type="InterPro" id="IPR036900">
    <property type="entry name" value="A-D-PHexomutase_C_sf"/>
</dbReference>
<evidence type="ECO:0000256" key="1">
    <source>
        <dbReference type="ARBA" id="ARBA00000443"/>
    </source>
</evidence>
<dbReference type="Proteomes" id="UP000824102">
    <property type="component" value="Unassembled WGS sequence"/>
</dbReference>
<comment type="cofactor">
    <cofactor evidence="2">
        <name>Mg(2+)</name>
        <dbReference type="ChEBI" id="CHEBI:18420"/>
    </cofactor>
</comment>
<dbReference type="Pfam" id="PF02879">
    <property type="entry name" value="PGM_PMM_II"/>
    <property type="match status" value="1"/>
</dbReference>
<feature type="domain" description="Alpha-D-phosphohexomutase alpha/beta/alpha" evidence="18">
    <location>
        <begin position="323"/>
        <end position="462"/>
    </location>
</feature>
<evidence type="ECO:0000256" key="3">
    <source>
        <dbReference type="ARBA" id="ARBA00005164"/>
    </source>
</evidence>
<dbReference type="GO" id="GO:0008973">
    <property type="term" value="F:phosphopentomutase activity"/>
    <property type="evidence" value="ECO:0007669"/>
    <property type="project" value="TreeGrafter"/>
</dbReference>
<evidence type="ECO:0000256" key="6">
    <source>
        <dbReference type="ARBA" id="ARBA00012728"/>
    </source>
</evidence>
<dbReference type="SUPFAM" id="SSF55957">
    <property type="entry name" value="Phosphoglucomutase, C-terminal domain"/>
    <property type="match status" value="1"/>
</dbReference>
<evidence type="ECO:0000256" key="2">
    <source>
        <dbReference type="ARBA" id="ARBA00001946"/>
    </source>
</evidence>
<accession>A0A9D2G5C0</accession>
<protein>
    <recommendedName>
        <fullName evidence="11">Phosphoglucomutase</fullName>
        <ecNumber evidence="6">5.4.2.2</ecNumber>
    </recommendedName>
    <alternativeName>
        <fullName evidence="13">Alpha-phosphoglucomutase</fullName>
    </alternativeName>
    <alternativeName>
        <fullName evidence="12">Glucose phosphomutase</fullName>
    </alternativeName>
</protein>
<dbReference type="PROSITE" id="PS00710">
    <property type="entry name" value="PGM_PMM"/>
    <property type="match status" value="1"/>
</dbReference>
<comment type="pathway">
    <text evidence="4">Lipid metabolism.</text>
</comment>
<evidence type="ECO:0000256" key="12">
    <source>
        <dbReference type="ARBA" id="ARBA00041398"/>
    </source>
</evidence>
<reference evidence="19" key="2">
    <citation type="submission" date="2021-04" db="EMBL/GenBank/DDBJ databases">
        <authorList>
            <person name="Gilroy R."/>
        </authorList>
    </citation>
    <scope>NUCLEOTIDE SEQUENCE</scope>
    <source>
        <strain evidence="19">ChiW7-2402</strain>
    </source>
</reference>
<dbReference type="PANTHER" id="PTHR45745">
    <property type="entry name" value="PHOSPHOMANNOMUTASE 45A"/>
    <property type="match status" value="1"/>
</dbReference>
<dbReference type="Pfam" id="PF00408">
    <property type="entry name" value="PGM_PMM_IV"/>
    <property type="match status" value="1"/>
</dbReference>
<feature type="domain" description="Alpha-D-phosphohexomutase alpha/beta/alpha" evidence="17">
    <location>
        <begin position="206"/>
        <end position="310"/>
    </location>
</feature>
<comment type="caution">
    <text evidence="19">The sequence shown here is derived from an EMBL/GenBank/DDBJ whole genome shotgun (WGS) entry which is preliminary data.</text>
</comment>
<comment type="catalytic activity">
    <reaction evidence="1">
        <text>alpha-D-glucose 1-phosphate = alpha-D-glucose 6-phosphate</text>
        <dbReference type="Rhea" id="RHEA:23536"/>
        <dbReference type="ChEBI" id="CHEBI:58225"/>
        <dbReference type="ChEBI" id="CHEBI:58601"/>
        <dbReference type="EC" id="5.4.2.2"/>
    </reaction>
</comment>
<evidence type="ECO:0000256" key="4">
    <source>
        <dbReference type="ARBA" id="ARBA00005189"/>
    </source>
</evidence>
<evidence type="ECO:0000256" key="14">
    <source>
        <dbReference type="RuleBase" id="RU004326"/>
    </source>
</evidence>
<evidence type="ECO:0000256" key="13">
    <source>
        <dbReference type="ARBA" id="ARBA00041467"/>
    </source>
</evidence>
<dbReference type="InterPro" id="IPR005844">
    <property type="entry name" value="A-D-PHexomutase_a/b/a-I"/>
</dbReference>
<comment type="pathway">
    <text evidence="3">Glycolipid metabolism; diglucosyl-diacylglycerol biosynthesis.</text>
</comment>
<gene>
    <name evidence="19" type="ORF">H9964_03245</name>
</gene>
<dbReference type="GO" id="GO:0006166">
    <property type="term" value="P:purine ribonucleoside salvage"/>
    <property type="evidence" value="ECO:0007669"/>
    <property type="project" value="TreeGrafter"/>
</dbReference>
<dbReference type="EC" id="5.4.2.2" evidence="6"/>
<dbReference type="Gene3D" id="3.40.120.10">
    <property type="entry name" value="Alpha-D-Glucose-1,6-Bisphosphate, subunit A, domain 3"/>
    <property type="match status" value="3"/>
</dbReference>
<evidence type="ECO:0000259" key="17">
    <source>
        <dbReference type="Pfam" id="PF02879"/>
    </source>
</evidence>
<dbReference type="EMBL" id="DXBB01000052">
    <property type="protein sequence ID" value="HIZ72581.1"/>
    <property type="molecule type" value="Genomic_DNA"/>
</dbReference>
<keyword evidence="7" id="KW-0597">Phosphoprotein</keyword>
<feature type="domain" description="Alpha-D-phosphohexomutase C-terminal" evidence="15">
    <location>
        <begin position="537"/>
        <end position="566"/>
    </location>
</feature>
<dbReference type="CDD" id="cd05799">
    <property type="entry name" value="PGM2"/>
    <property type="match status" value="1"/>
</dbReference>
<dbReference type="GO" id="GO:0000287">
    <property type="term" value="F:magnesium ion binding"/>
    <property type="evidence" value="ECO:0007669"/>
    <property type="project" value="InterPro"/>
</dbReference>
<dbReference type="SUPFAM" id="SSF53738">
    <property type="entry name" value="Phosphoglucomutase, first 3 domains"/>
    <property type="match status" value="3"/>
</dbReference>
<evidence type="ECO:0000256" key="11">
    <source>
        <dbReference type="ARBA" id="ARBA00039995"/>
    </source>
</evidence>
<dbReference type="GO" id="GO:0005975">
    <property type="term" value="P:carbohydrate metabolic process"/>
    <property type="evidence" value="ECO:0007669"/>
    <property type="project" value="InterPro"/>
</dbReference>